<dbReference type="EMBL" id="KN550349">
    <property type="protein sequence ID" value="KHJ94385.1"/>
    <property type="molecule type" value="Genomic_DNA"/>
</dbReference>
<gene>
    <name evidence="1" type="ORF">OESDEN_05684</name>
</gene>
<dbReference type="PANTHER" id="PTHR34401">
    <property type="entry name" value="PROTEIN CBG12388-RELATED"/>
    <property type="match status" value="1"/>
</dbReference>
<dbReference type="Proteomes" id="UP000053660">
    <property type="component" value="Unassembled WGS sequence"/>
</dbReference>
<proteinExistence type="predicted"/>
<dbReference type="PANTHER" id="PTHR34401:SF3">
    <property type="entry name" value="DB DOMAIN-CONTAINING PROTEIN"/>
    <property type="match status" value="1"/>
</dbReference>
<accession>A0A0B1TG47</accession>
<sequence>MSFLKSGKKFTSCTLNCGERATGECKKRHNCGLSLPSDNLLIQQLKQCMIRGGLDTNGLRQICFCLAGAGARQLSPNVCSRLTIT</sequence>
<evidence type="ECO:0000313" key="2">
    <source>
        <dbReference type="Proteomes" id="UP000053660"/>
    </source>
</evidence>
<dbReference type="AlphaFoldDB" id="A0A0B1TG47"/>
<protein>
    <submittedName>
        <fullName evidence="1">Uncharacterized protein</fullName>
    </submittedName>
</protein>
<reference evidence="1 2" key="1">
    <citation type="submission" date="2014-03" db="EMBL/GenBank/DDBJ databases">
        <title>Draft genome of the hookworm Oesophagostomum dentatum.</title>
        <authorList>
            <person name="Mitreva M."/>
        </authorList>
    </citation>
    <scope>NUCLEOTIDE SEQUENCE [LARGE SCALE GENOMIC DNA]</scope>
    <source>
        <strain evidence="1 2">OD-Hann</strain>
    </source>
</reference>
<name>A0A0B1TG47_OESDE</name>
<evidence type="ECO:0000313" key="1">
    <source>
        <dbReference type="EMBL" id="KHJ94385.1"/>
    </source>
</evidence>
<organism evidence="1 2">
    <name type="scientific">Oesophagostomum dentatum</name>
    <name type="common">Nodular worm</name>
    <dbReference type="NCBI Taxonomy" id="61180"/>
    <lineage>
        <taxon>Eukaryota</taxon>
        <taxon>Metazoa</taxon>
        <taxon>Ecdysozoa</taxon>
        <taxon>Nematoda</taxon>
        <taxon>Chromadorea</taxon>
        <taxon>Rhabditida</taxon>
        <taxon>Rhabditina</taxon>
        <taxon>Rhabditomorpha</taxon>
        <taxon>Strongyloidea</taxon>
        <taxon>Strongylidae</taxon>
        <taxon>Oesophagostomum</taxon>
    </lineage>
</organism>
<keyword evidence="2" id="KW-1185">Reference proteome</keyword>
<dbReference type="OrthoDB" id="5833681at2759"/>